<sequence>MGLLKRRAAGASNAATGPRLAIIAGGGRLPVRLAEAEPGAFLVSFEGTPCELPEARLTRFRFEKLGGLFDRLRAEGVERIVMAGGMARPQLDMKQVDRKVMMLAPKLMAALGSKGDDGVLRLIVSILEDEGFTVEGAHQILPEMTARPGKIGGPALSRAARGDVEQAQKILSTLAPLDIGQGCVVAAGQCLGIETVQGTDALLRFVGETPEERRPGKGVLVKAPKAGQDLRVDMPAVGPQTLRAAAAAGLEAVVIAADRVLLIDGPALPDLAAELGLAFHAVEI</sequence>
<dbReference type="AlphaFoldDB" id="A0A285IW73"/>
<dbReference type="InterPro" id="IPR053174">
    <property type="entry name" value="LpxI"/>
</dbReference>
<dbReference type="InterPro" id="IPR010415">
    <property type="entry name" value="LpxI_C"/>
</dbReference>
<accession>A0A285IW73</accession>
<evidence type="ECO:0000313" key="3">
    <source>
        <dbReference type="EMBL" id="PJE25965.1"/>
    </source>
</evidence>
<evidence type="ECO:0000313" key="4">
    <source>
        <dbReference type="EMBL" id="SNY52232.1"/>
    </source>
</evidence>
<feature type="domain" description="LpxI N-terminal" evidence="2">
    <location>
        <begin position="19"/>
        <end position="143"/>
    </location>
</feature>
<protein>
    <submittedName>
        <fullName evidence="3">DUF1009 domain-containing protein</fullName>
    </submittedName>
</protein>
<evidence type="ECO:0000259" key="1">
    <source>
        <dbReference type="Pfam" id="PF06230"/>
    </source>
</evidence>
<dbReference type="EMBL" id="PGTD01000023">
    <property type="protein sequence ID" value="PJE25965.1"/>
    <property type="molecule type" value="Genomic_DNA"/>
</dbReference>
<feature type="domain" description="LpxI C-terminal" evidence="1">
    <location>
        <begin position="149"/>
        <end position="278"/>
    </location>
</feature>
<evidence type="ECO:0000313" key="6">
    <source>
        <dbReference type="Proteomes" id="UP000231702"/>
    </source>
</evidence>
<reference evidence="4 5" key="1">
    <citation type="submission" date="2017-09" db="EMBL/GenBank/DDBJ databases">
        <authorList>
            <person name="Ehlers B."/>
            <person name="Leendertz F.H."/>
        </authorList>
    </citation>
    <scope>NUCLEOTIDE SEQUENCE [LARGE SCALE GENOMIC DNA]</scope>
    <source>
        <strain evidence="4 5">CGMCC 1.12662</strain>
    </source>
</reference>
<dbReference type="Gene3D" id="3.40.140.80">
    <property type="match status" value="1"/>
</dbReference>
<dbReference type="InterPro" id="IPR043167">
    <property type="entry name" value="LpxI_C_sf"/>
</dbReference>
<dbReference type="EMBL" id="OBEA01000004">
    <property type="protein sequence ID" value="SNY52232.1"/>
    <property type="molecule type" value="Genomic_DNA"/>
</dbReference>
<proteinExistence type="predicted"/>
<dbReference type="Proteomes" id="UP000231702">
    <property type="component" value="Unassembled WGS sequence"/>
</dbReference>
<name>A0A285IW73_9RHOB</name>
<dbReference type="RefSeq" id="WP_097145980.1">
    <property type="nucleotide sequence ID" value="NZ_OBEA01000004.1"/>
</dbReference>
<dbReference type="Pfam" id="PF17930">
    <property type="entry name" value="LpxI_N"/>
    <property type="match status" value="1"/>
</dbReference>
<dbReference type="OrthoDB" id="9789836at2"/>
<gene>
    <name evidence="3" type="ORF">CVM39_19910</name>
    <name evidence="4" type="ORF">SAMN06297129_2232</name>
</gene>
<keyword evidence="6" id="KW-1185">Reference proteome</keyword>
<dbReference type="Gene3D" id="3.40.50.20">
    <property type="match status" value="1"/>
</dbReference>
<reference evidence="3 6" key="2">
    <citation type="journal article" date="2018" name="Int. J. Syst. Evol. Microbiol.">
        <title>Pseudooceanicola lipolyticus sp. nov., a marine alphaproteobacterium, reclassification of Oceanicola flagellatus as Pseudooceanicola flagellatus comb. nov. and emended description of the genus Pseudooceanicola.</title>
        <authorList>
            <person name="Huang M.-M."/>
            <person name="Guo L.-L."/>
            <person name="Wu Y.-H."/>
            <person name="Lai Q.-L."/>
            <person name="Shao Z.-Z."/>
            <person name="Wang C.-S."/>
            <person name="Wu M."/>
            <person name="Xu X.-W."/>
        </authorList>
    </citation>
    <scope>NUCLEOTIDE SEQUENCE [LARGE SCALE GENOMIC DNA]</scope>
    <source>
        <strain evidence="3 6">Ar-45</strain>
    </source>
</reference>
<organism evidence="4 5">
    <name type="scientific">Pseudooceanicola antarcticus</name>
    <dbReference type="NCBI Taxonomy" id="1247613"/>
    <lineage>
        <taxon>Bacteria</taxon>
        <taxon>Pseudomonadati</taxon>
        <taxon>Pseudomonadota</taxon>
        <taxon>Alphaproteobacteria</taxon>
        <taxon>Rhodobacterales</taxon>
        <taxon>Paracoccaceae</taxon>
        <taxon>Pseudooceanicola</taxon>
    </lineage>
</organism>
<dbReference type="Pfam" id="PF06230">
    <property type="entry name" value="LpxI_C"/>
    <property type="match status" value="1"/>
</dbReference>
<dbReference type="Proteomes" id="UP000231655">
    <property type="component" value="Unassembled WGS sequence"/>
</dbReference>
<dbReference type="PANTHER" id="PTHR39962">
    <property type="entry name" value="BLL4848 PROTEIN"/>
    <property type="match status" value="1"/>
</dbReference>
<dbReference type="PANTHER" id="PTHR39962:SF1">
    <property type="entry name" value="LPXI FAMILY PROTEIN"/>
    <property type="match status" value="1"/>
</dbReference>
<dbReference type="InterPro" id="IPR041255">
    <property type="entry name" value="LpxI_N"/>
</dbReference>
<evidence type="ECO:0000313" key="5">
    <source>
        <dbReference type="Proteomes" id="UP000231655"/>
    </source>
</evidence>
<evidence type="ECO:0000259" key="2">
    <source>
        <dbReference type="Pfam" id="PF17930"/>
    </source>
</evidence>